<feature type="non-terminal residue" evidence="2">
    <location>
        <position position="48"/>
    </location>
</feature>
<dbReference type="Proteomes" id="UP000593577">
    <property type="component" value="Unassembled WGS sequence"/>
</dbReference>
<evidence type="ECO:0000313" key="2">
    <source>
        <dbReference type="EMBL" id="MBA0686839.1"/>
    </source>
</evidence>
<keyword evidence="3" id="KW-1185">Reference proteome</keyword>
<proteinExistence type="predicted"/>
<comment type="caution">
    <text evidence="2">The sequence shown here is derived from an EMBL/GenBank/DDBJ whole genome shotgun (WGS) entry which is preliminary data.</text>
</comment>
<evidence type="ECO:0000313" key="3">
    <source>
        <dbReference type="Proteomes" id="UP000593577"/>
    </source>
</evidence>
<sequence length="48" mass="5510">MPWFRHHGKQYLLLEEVRGRQHHTIRPRRALNNPKSGATVKAGPLSAP</sequence>
<feature type="region of interest" description="Disordered" evidence="1">
    <location>
        <begin position="21"/>
        <end position="48"/>
    </location>
</feature>
<gene>
    <name evidence="2" type="ORF">Goari_014416</name>
</gene>
<name>A0A7J8XJB7_GOSAI</name>
<dbReference type="AlphaFoldDB" id="A0A7J8XJB7"/>
<dbReference type="EMBL" id="JABFAA010000007">
    <property type="protein sequence ID" value="MBA0686839.1"/>
    <property type="molecule type" value="Genomic_DNA"/>
</dbReference>
<reference evidence="2 3" key="1">
    <citation type="journal article" date="2019" name="Genome Biol. Evol.">
        <title>Insights into the evolution of the New World diploid cottons (Gossypium, subgenus Houzingenia) based on genome sequencing.</title>
        <authorList>
            <person name="Grover C.E."/>
            <person name="Arick M.A. 2nd"/>
            <person name="Thrash A."/>
            <person name="Conover J.L."/>
            <person name="Sanders W.S."/>
            <person name="Peterson D.G."/>
            <person name="Frelichowski J.E."/>
            <person name="Scheffler J.A."/>
            <person name="Scheffler B.E."/>
            <person name="Wendel J.F."/>
        </authorList>
    </citation>
    <scope>NUCLEOTIDE SEQUENCE [LARGE SCALE GENOMIC DNA]</scope>
    <source>
        <strain evidence="2">185</strain>
        <tissue evidence="2">Leaf</tissue>
    </source>
</reference>
<protein>
    <submittedName>
        <fullName evidence="2">Uncharacterized protein</fullName>
    </submittedName>
</protein>
<organism evidence="2 3">
    <name type="scientific">Gossypium aridum</name>
    <name type="common">American cotton</name>
    <name type="synonym">Erioxylum aridum</name>
    <dbReference type="NCBI Taxonomy" id="34290"/>
    <lineage>
        <taxon>Eukaryota</taxon>
        <taxon>Viridiplantae</taxon>
        <taxon>Streptophyta</taxon>
        <taxon>Embryophyta</taxon>
        <taxon>Tracheophyta</taxon>
        <taxon>Spermatophyta</taxon>
        <taxon>Magnoliopsida</taxon>
        <taxon>eudicotyledons</taxon>
        <taxon>Gunneridae</taxon>
        <taxon>Pentapetalae</taxon>
        <taxon>rosids</taxon>
        <taxon>malvids</taxon>
        <taxon>Malvales</taxon>
        <taxon>Malvaceae</taxon>
        <taxon>Malvoideae</taxon>
        <taxon>Gossypium</taxon>
    </lineage>
</organism>
<accession>A0A7J8XJB7</accession>
<evidence type="ECO:0000256" key="1">
    <source>
        <dbReference type="SAM" id="MobiDB-lite"/>
    </source>
</evidence>